<proteinExistence type="predicted"/>
<dbReference type="RefSeq" id="WP_263371579.1">
    <property type="nucleotide sequence ID" value="NZ_JAGSYD010000003.1"/>
</dbReference>
<evidence type="ECO:0000313" key="6">
    <source>
        <dbReference type="Proteomes" id="UP001596391"/>
    </source>
</evidence>
<reference evidence="6" key="1">
    <citation type="journal article" date="2019" name="Int. J. Syst. Evol. Microbiol.">
        <title>The Global Catalogue of Microorganisms (GCM) 10K type strain sequencing project: providing services to taxonomists for standard genome sequencing and annotation.</title>
        <authorList>
            <consortium name="The Broad Institute Genomics Platform"/>
            <consortium name="The Broad Institute Genome Sequencing Center for Infectious Disease"/>
            <person name="Wu L."/>
            <person name="Ma J."/>
        </authorList>
    </citation>
    <scope>NUCLEOTIDE SEQUENCE [LARGE SCALE GENOMIC DNA]</scope>
    <source>
        <strain evidence="6">CGMCC 1.16026</strain>
    </source>
</reference>
<dbReference type="Pfam" id="PF02563">
    <property type="entry name" value="Poly_export"/>
    <property type="match status" value="1"/>
</dbReference>
<feature type="signal peptide" evidence="2">
    <location>
        <begin position="1"/>
        <end position="23"/>
    </location>
</feature>
<dbReference type="PANTHER" id="PTHR33619">
    <property type="entry name" value="POLYSACCHARIDE EXPORT PROTEIN GFCE-RELATED"/>
    <property type="match status" value="1"/>
</dbReference>
<sequence length="239" mass="25695">MRTLSILRGLVACFVSVSLPTLAQQRGAGSALTGVHNTAAMTSPAESAGEYTLHEGDTVDVVFRYTPEFNDEAVVGPDGRVVLKSTGPIQAAGLTLNALQQNIEHGSTSKLVNPDVAVLLKDFDRPHVTIAGEVNTPGRQDLRKPTTAMQAIMAAGGPKEIAAMGRVVLFRRINADTSEVHVLKLSHYDRTTMAKNDMVLQPDDAILVGHDHLESIGRFVKTMNLGVYLQPLNGYSIVR</sequence>
<keyword evidence="6" id="KW-1185">Reference proteome</keyword>
<name>A0ABW1Z8G2_9BACT</name>
<organism evidence="5 6">
    <name type="scientific">Granulicella cerasi</name>
    <dbReference type="NCBI Taxonomy" id="741063"/>
    <lineage>
        <taxon>Bacteria</taxon>
        <taxon>Pseudomonadati</taxon>
        <taxon>Acidobacteriota</taxon>
        <taxon>Terriglobia</taxon>
        <taxon>Terriglobales</taxon>
        <taxon>Acidobacteriaceae</taxon>
        <taxon>Granulicella</taxon>
    </lineage>
</organism>
<feature type="domain" description="Soluble ligand binding" evidence="4">
    <location>
        <begin position="128"/>
        <end position="172"/>
    </location>
</feature>
<feature type="chain" id="PRO_5046596630" evidence="2">
    <location>
        <begin position="24"/>
        <end position="239"/>
    </location>
</feature>
<evidence type="ECO:0000259" key="4">
    <source>
        <dbReference type="Pfam" id="PF10531"/>
    </source>
</evidence>
<dbReference type="EMBL" id="JBHSWI010000001">
    <property type="protein sequence ID" value="MFC6645193.1"/>
    <property type="molecule type" value="Genomic_DNA"/>
</dbReference>
<dbReference type="InterPro" id="IPR049712">
    <property type="entry name" value="Poly_export"/>
</dbReference>
<feature type="domain" description="Polysaccharide export protein N-terminal" evidence="3">
    <location>
        <begin position="47"/>
        <end position="120"/>
    </location>
</feature>
<accession>A0ABW1Z8G2</accession>
<evidence type="ECO:0000256" key="2">
    <source>
        <dbReference type="SAM" id="SignalP"/>
    </source>
</evidence>
<keyword evidence="1 2" id="KW-0732">Signal</keyword>
<comment type="caution">
    <text evidence="5">The sequence shown here is derived from an EMBL/GenBank/DDBJ whole genome shotgun (WGS) entry which is preliminary data.</text>
</comment>
<evidence type="ECO:0000313" key="5">
    <source>
        <dbReference type="EMBL" id="MFC6645193.1"/>
    </source>
</evidence>
<evidence type="ECO:0000259" key="3">
    <source>
        <dbReference type="Pfam" id="PF02563"/>
    </source>
</evidence>
<dbReference type="InterPro" id="IPR003715">
    <property type="entry name" value="Poly_export_N"/>
</dbReference>
<protein>
    <submittedName>
        <fullName evidence="5">Polysaccharide biosynthesis/export family protein</fullName>
    </submittedName>
</protein>
<dbReference type="Pfam" id="PF10531">
    <property type="entry name" value="SLBB"/>
    <property type="match status" value="1"/>
</dbReference>
<dbReference type="Gene3D" id="3.10.560.10">
    <property type="entry name" value="Outer membrane lipoprotein wza domain like"/>
    <property type="match status" value="1"/>
</dbReference>
<dbReference type="Gene3D" id="3.30.1950.10">
    <property type="entry name" value="wza like domain"/>
    <property type="match status" value="1"/>
</dbReference>
<dbReference type="Proteomes" id="UP001596391">
    <property type="component" value="Unassembled WGS sequence"/>
</dbReference>
<dbReference type="InterPro" id="IPR019554">
    <property type="entry name" value="Soluble_ligand-bd"/>
</dbReference>
<gene>
    <name evidence="5" type="ORF">ACFQBQ_06240</name>
</gene>
<dbReference type="PANTHER" id="PTHR33619:SF3">
    <property type="entry name" value="POLYSACCHARIDE EXPORT PROTEIN GFCE-RELATED"/>
    <property type="match status" value="1"/>
</dbReference>
<evidence type="ECO:0000256" key="1">
    <source>
        <dbReference type="ARBA" id="ARBA00022729"/>
    </source>
</evidence>